<dbReference type="InterPro" id="IPR023343">
    <property type="entry name" value="Penicillin_amidase_dom1"/>
</dbReference>
<feature type="binding site" evidence="6">
    <location>
        <position position="379"/>
    </location>
    <ligand>
        <name>Ca(2+)</name>
        <dbReference type="ChEBI" id="CHEBI:29108"/>
    </ligand>
</feature>
<evidence type="ECO:0000256" key="3">
    <source>
        <dbReference type="ARBA" id="ARBA00022801"/>
    </source>
</evidence>
<evidence type="ECO:0000256" key="8">
    <source>
        <dbReference type="SAM" id="SignalP"/>
    </source>
</evidence>
<dbReference type="InterPro" id="IPR043146">
    <property type="entry name" value="Penicillin_amidase_N_B-knob"/>
</dbReference>
<dbReference type="PIRSF" id="PIRSF001227">
    <property type="entry name" value="Pen_acylase"/>
    <property type="match status" value="1"/>
</dbReference>
<feature type="active site" description="Nucleophile" evidence="5">
    <location>
        <position position="299"/>
    </location>
</feature>
<organism evidence="9 10">
    <name type="scientific">Enhygromyxa salina</name>
    <dbReference type="NCBI Taxonomy" id="215803"/>
    <lineage>
        <taxon>Bacteria</taxon>
        <taxon>Pseudomonadati</taxon>
        <taxon>Myxococcota</taxon>
        <taxon>Polyangia</taxon>
        <taxon>Nannocystales</taxon>
        <taxon>Nannocystaceae</taxon>
        <taxon>Enhygromyxa</taxon>
    </lineage>
</organism>
<evidence type="ECO:0000256" key="2">
    <source>
        <dbReference type="ARBA" id="ARBA00022729"/>
    </source>
</evidence>
<keyword evidence="3 9" id="KW-0378">Hydrolase</keyword>
<comment type="caution">
    <text evidence="9">The sequence shown here is derived from an EMBL/GenBank/DDBJ whole genome shotgun (WGS) entry which is preliminary data.</text>
</comment>
<feature type="binding site" evidence="6">
    <location>
        <position position="561"/>
    </location>
    <ligand>
        <name>Ca(2+)</name>
        <dbReference type="ChEBI" id="CHEBI:29108"/>
    </ligand>
</feature>
<evidence type="ECO:0000313" key="9">
    <source>
        <dbReference type="EMBL" id="PRQ02777.1"/>
    </source>
</evidence>
<dbReference type="EC" id="3.5.1.11" evidence="9"/>
<dbReference type="GO" id="GO:0046872">
    <property type="term" value="F:metal ion binding"/>
    <property type="evidence" value="ECO:0007669"/>
    <property type="project" value="UniProtKB-KW"/>
</dbReference>
<evidence type="ECO:0000256" key="6">
    <source>
        <dbReference type="PIRSR" id="PIRSR001227-2"/>
    </source>
</evidence>
<evidence type="ECO:0000256" key="4">
    <source>
        <dbReference type="ARBA" id="ARBA00023145"/>
    </source>
</evidence>
<protein>
    <submittedName>
        <fullName evidence="9">Penicillin acylase 2</fullName>
        <ecNumber evidence="9">3.5.1.11</ecNumber>
    </submittedName>
</protein>
<dbReference type="Proteomes" id="UP000237968">
    <property type="component" value="Unassembled WGS sequence"/>
</dbReference>
<feature type="signal peptide" evidence="8">
    <location>
        <begin position="1"/>
        <end position="22"/>
    </location>
</feature>
<dbReference type="PANTHER" id="PTHR34218:SF3">
    <property type="entry name" value="ACYL-HOMOSERINE LACTONE ACYLASE PVDQ"/>
    <property type="match status" value="1"/>
</dbReference>
<feature type="binding site" evidence="6">
    <location>
        <position position="376"/>
    </location>
    <ligand>
        <name>Ca(2+)</name>
        <dbReference type="ChEBI" id="CHEBI:29108"/>
    </ligand>
</feature>
<dbReference type="Pfam" id="PF01804">
    <property type="entry name" value="Penicil_amidase"/>
    <property type="match status" value="1"/>
</dbReference>
<keyword evidence="4" id="KW-0865">Zymogen</keyword>
<reference evidence="9 10" key="1">
    <citation type="submission" date="2018-03" db="EMBL/GenBank/DDBJ databases">
        <title>Draft Genome Sequences of the Obligatory Marine Myxobacteria Enhygromyxa salina SWB005.</title>
        <authorList>
            <person name="Poehlein A."/>
            <person name="Moghaddam J.A."/>
            <person name="Harms H."/>
            <person name="Alanjari M."/>
            <person name="Koenig G.M."/>
            <person name="Daniel R."/>
            <person name="Schaeberle T.F."/>
        </authorList>
    </citation>
    <scope>NUCLEOTIDE SEQUENCE [LARGE SCALE GENOMIC DNA]</scope>
    <source>
        <strain evidence="9 10">SWB005</strain>
    </source>
</reference>
<evidence type="ECO:0000256" key="5">
    <source>
        <dbReference type="PIRSR" id="PIRSR001227-1"/>
    </source>
</evidence>
<evidence type="ECO:0000256" key="7">
    <source>
        <dbReference type="SAM" id="MobiDB-lite"/>
    </source>
</evidence>
<dbReference type="InterPro" id="IPR002692">
    <property type="entry name" value="S45"/>
</dbReference>
<keyword evidence="2 8" id="KW-0732">Signal</keyword>
<dbReference type="GO" id="GO:0017000">
    <property type="term" value="P:antibiotic biosynthetic process"/>
    <property type="evidence" value="ECO:0007669"/>
    <property type="project" value="InterPro"/>
</dbReference>
<keyword evidence="6" id="KW-0106">Calcium</keyword>
<dbReference type="SUPFAM" id="SSF56235">
    <property type="entry name" value="N-terminal nucleophile aminohydrolases (Ntn hydrolases)"/>
    <property type="match status" value="1"/>
</dbReference>
<proteinExistence type="inferred from homology"/>
<dbReference type="InterPro" id="IPR043147">
    <property type="entry name" value="Penicillin_amidase_A-knob"/>
</dbReference>
<dbReference type="Gene3D" id="1.10.1400.10">
    <property type="match status" value="1"/>
</dbReference>
<dbReference type="GO" id="GO:0008953">
    <property type="term" value="F:penicillin amidase activity"/>
    <property type="evidence" value="ECO:0007669"/>
    <property type="project" value="UniProtKB-EC"/>
</dbReference>
<dbReference type="EMBL" id="PVNK01000112">
    <property type="protein sequence ID" value="PRQ02777.1"/>
    <property type="molecule type" value="Genomic_DNA"/>
</dbReference>
<sequence length="869" mass="95304">MPRRSLPLTLLLLTVALGPACRGDDASAINEDGDTSDTGDADDTGDTGDAEPVEPFDEFPGLSAEVRIDIDERGIPHIYGATDNDVAYASGYQMATERLFQMALLRRRALGRQAEVLGPDFVDQDIVSRTFNLRRWGHLNAERLREEGPDVYNYIISWLAGVNARIAEVNAGEVPLPYGFAEAGFTPEPWERDDEFAIGKLFYLANSNTFENDLLATVLRDNIPGTWNSFELGKPMFPVAIMPDDEVPQGMKPDTGPSHLDKARAPQPMDPYSPAAVHDALDRLHHAMSHVGGSGPFGSNNWAIDGRHTANGRSLIANDPHQPLESPSLMYAQHLNSIDEGTGTQDVIGFSFAGSMGVQLGHNRKLHWAATTNFADVMDLWDVRVEGEGVWAGEDYVEWVAREELIEVAGAEPVVLELKDVPDYGVIVPSELIPLPIAGAGRELLVNWTGFAATNEEQCFARMSAAQDIPSWEAGADLMEVAGFNFVAATADAISYRVHILVPDRDLSGGALPYVVIDGDDDASYWTSYLSEDQLPSSHADSRGWIASANNDPWGFTFDGDVTNDPFYYGFFYAAGHRAKRLHDELERLTEQGEVSVQDMQALQLDSHSPMSDELLPIVLDAAAQIGTNIDLAEFEGNEDIQTLAAALDSWDQTMDRDSAGALIWHLWLHNMAWEAVQDDFAFLYTLVFAEQPPYIIKIPALAMLHQYSTDGLLQVSREWIAVEALRRTAEWLNQTYGSVDPGGYSWADMHGTRFSNPFGGELDGGWTPTNGGEDTLNVSSSNFYAGPSGDPAERFDSNDGPIFRVVTSFAEDGTPEATVNFPRGNSGEPGSPHWDDTLEDWANGVYSPLPFRREEVEAATQSSFTLTP</sequence>
<feature type="region of interest" description="Disordered" evidence="7">
    <location>
        <begin position="249"/>
        <end position="270"/>
    </location>
</feature>
<evidence type="ECO:0000256" key="1">
    <source>
        <dbReference type="ARBA" id="ARBA00006586"/>
    </source>
</evidence>
<dbReference type="InterPro" id="IPR029055">
    <property type="entry name" value="Ntn_hydrolases_N"/>
</dbReference>
<dbReference type="Gene3D" id="1.10.439.10">
    <property type="entry name" value="Penicillin Amidohydrolase, domain 1"/>
    <property type="match status" value="1"/>
</dbReference>
<dbReference type="Gene3D" id="2.30.120.10">
    <property type="match status" value="1"/>
</dbReference>
<feature type="compositionally biased region" description="Acidic residues" evidence="7">
    <location>
        <begin position="31"/>
        <end position="56"/>
    </location>
</feature>
<feature type="chain" id="PRO_5015728688" evidence="8">
    <location>
        <begin position="23"/>
        <end position="869"/>
    </location>
</feature>
<dbReference type="Gene3D" id="3.60.20.10">
    <property type="entry name" value="Glutamine Phosphoribosylpyrophosphate, subunit 1, domain 1"/>
    <property type="match status" value="1"/>
</dbReference>
<evidence type="ECO:0000313" key="10">
    <source>
        <dbReference type="Proteomes" id="UP000237968"/>
    </source>
</evidence>
<accession>A0A2S9YCD7</accession>
<dbReference type="InterPro" id="IPR014395">
    <property type="entry name" value="Pen/GL7ACA/AHL_acylase"/>
</dbReference>
<keyword evidence="6" id="KW-0479">Metal-binding</keyword>
<name>A0A2S9YCD7_9BACT</name>
<gene>
    <name evidence="9" type="primary">acyII</name>
    <name evidence="9" type="ORF">ENSA5_21300</name>
</gene>
<comment type="cofactor">
    <cofactor evidence="6">
        <name>Ca(2+)</name>
        <dbReference type="ChEBI" id="CHEBI:29108"/>
    </cofactor>
    <text evidence="6">Binds 1 Ca(2+) ion per dimer.</text>
</comment>
<dbReference type="PANTHER" id="PTHR34218">
    <property type="entry name" value="PEPTIDASE S45 PENICILLIN AMIDASE"/>
    <property type="match status" value="1"/>
</dbReference>
<dbReference type="RefSeq" id="WP_181197622.1">
    <property type="nucleotide sequence ID" value="NZ_PVNK01000112.1"/>
</dbReference>
<dbReference type="AlphaFoldDB" id="A0A2S9YCD7"/>
<keyword evidence="10" id="KW-1185">Reference proteome</keyword>
<comment type="similarity">
    <text evidence="1">Belongs to the peptidase S45 family.</text>
</comment>
<feature type="region of interest" description="Disordered" evidence="7">
    <location>
        <begin position="25"/>
        <end position="56"/>
    </location>
</feature>